<dbReference type="KEGG" id="fli:Fleli_2864"/>
<dbReference type="HOGENOM" id="CLU_1501385_0_0_10"/>
<dbReference type="EMBL" id="CP003345">
    <property type="protein sequence ID" value="AFM05217.1"/>
    <property type="molecule type" value="Genomic_DNA"/>
</dbReference>
<dbReference type="AlphaFoldDB" id="I4AMN2"/>
<dbReference type="STRING" id="880071.Fleli_2864"/>
<reference evidence="2" key="1">
    <citation type="submission" date="2012-06" db="EMBL/GenBank/DDBJ databases">
        <title>The complete genome of Flexibacter litoralis DSM 6794.</title>
        <authorList>
            <person name="Lucas S."/>
            <person name="Copeland A."/>
            <person name="Lapidus A."/>
            <person name="Glavina del Rio T."/>
            <person name="Dalin E."/>
            <person name="Tice H."/>
            <person name="Bruce D."/>
            <person name="Goodwin L."/>
            <person name="Pitluck S."/>
            <person name="Peters L."/>
            <person name="Ovchinnikova G."/>
            <person name="Lu M."/>
            <person name="Kyrpides N."/>
            <person name="Mavromatis K."/>
            <person name="Ivanova N."/>
            <person name="Brettin T."/>
            <person name="Detter J.C."/>
            <person name="Han C."/>
            <person name="Larimer F."/>
            <person name="Land M."/>
            <person name="Hauser L."/>
            <person name="Markowitz V."/>
            <person name="Cheng J.-F."/>
            <person name="Hugenholtz P."/>
            <person name="Woyke T."/>
            <person name="Wu D."/>
            <person name="Spring S."/>
            <person name="Lang E."/>
            <person name="Kopitz M."/>
            <person name="Brambilla E."/>
            <person name="Klenk H.-P."/>
            <person name="Eisen J.A."/>
        </authorList>
    </citation>
    <scope>NUCLEOTIDE SEQUENCE [LARGE SCALE GENOMIC DNA]</scope>
    <source>
        <strain evidence="2">ATCC 23117 / DSM 6794 / NBRC 15988 / NCIMB 1366 / Sio-4</strain>
    </source>
</reference>
<accession>I4AMN2</accession>
<dbReference type="Proteomes" id="UP000006054">
    <property type="component" value="Chromosome"/>
</dbReference>
<organism evidence="1 2">
    <name type="scientific">Bernardetia litoralis (strain ATCC 23117 / DSM 6794 / NBRC 15988 / NCIMB 1366 / Fx l1 / Sio-4)</name>
    <name type="common">Flexibacter litoralis</name>
    <dbReference type="NCBI Taxonomy" id="880071"/>
    <lineage>
        <taxon>Bacteria</taxon>
        <taxon>Pseudomonadati</taxon>
        <taxon>Bacteroidota</taxon>
        <taxon>Cytophagia</taxon>
        <taxon>Cytophagales</taxon>
        <taxon>Bernardetiaceae</taxon>
        <taxon>Bernardetia</taxon>
    </lineage>
</organism>
<sequence length="179" mass="21232">MINALQLQTDNYKNLVKELIGKSIISVNYYEIDRDKPYWDKGDHHSLDYGLEIEMNDSQTYYFIWDKEFIQYDMKFAKGEIQQEFSVGVGKHLITDSKWNNLLGEKIVSVETIWINCSINGDKKHYPETIKLHFKNNKSIWISAVEIRENITPYMADHVSVFFDEMTMRKYNVLTENEL</sequence>
<dbReference type="OrthoDB" id="7107802at2"/>
<protein>
    <submittedName>
        <fullName evidence="1">Uncharacterized protein</fullName>
    </submittedName>
</protein>
<proteinExistence type="predicted"/>
<name>I4AMN2_BERLS</name>
<dbReference type="eggNOG" id="ENOG5032AI0">
    <property type="taxonomic scope" value="Bacteria"/>
</dbReference>
<evidence type="ECO:0000313" key="1">
    <source>
        <dbReference type="EMBL" id="AFM05217.1"/>
    </source>
</evidence>
<evidence type="ECO:0000313" key="2">
    <source>
        <dbReference type="Proteomes" id="UP000006054"/>
    </source>
</evidence>
<gene>
    <name evidence="1" type="ordered locus">Fleli_2864</name>
</gene>
<dbReference type="RefSeq" id="WP_014798651.1">
    <property type="nucleotide sequence ID" value="NC_018018.1"/>
</dbReference>
<keyword evidence="2" id="KW-1185">Reference proteome</keyword>